<protein>
    <submittedName>
        <fullName evidence="1">Uncharacterized protein</fullName>
    </submittedName>
</protein>
<evidence type="ECO:0000313" key="2">
    <source>
        <dbReference type="Proteomes" id="UP000807306"/>
    </source>
</evidence>
<proteinExistence type="predicted"/>
<dbReference type="AlphaFoldDB" id="A0A9P6JQB9"/>
<evidence type="ECO:0000313" key="1">
    <source>
        <dbReference type="EMBL" id="KAF9528574.1"/>
    </source>
</evidence>
<dbReference type="EMBL" id="MU157852">
    <property type="protein sequence ID" value="KAF9528574.1"/>
    <property type="molecule type" value="Genomic_DNA"/>
</dbReference>
<dbReference type="Proteomes" id="UP000807306">
    <property type="component" value="Unassembled WGS sequence"/>
</dbReference>
<sequence>MPRPSGSKQAFTPRRVFFCAPFTDWRGRRRVPAYTPVACVDCINPLGSLLTSSTTSTEYFLHRVLDQVYSTTVNTYKVQHHFKKRGCAGIEMEKGRRWLNGLDRTHRLPFRLPDGARGGSLEAVLLKFALSHPEPLALRKRSKTPQMARKQDLWPQAGDRTRLASNSDHLVDLAFSSMPLAEDLEPPPAPIFTQDATLRLTNAPGSSIQSSDLALLHSLLFSPHIPASSPSALYLVSVPLLVNAADAKGWSPIHHHWKTVGEANDQCNAIVIHFRSRIEEASRMVQELQGYTDRIGSLRNAIQLAARGKLLVRELTPLPSRWRNKDSEDSQATYVCHDGYSDTAPSIQASTSFTPRGHISQATQTALLDQFGAKPAYPCSPAKTDPPDHSKLFKTEQTYFDYIHVLPDL</sequence>
<reference evidence="1" key="1">
    <citation type="submission" date="2020-11" db="EMBL/GenBank/DDBJ databases">
        <authorList>
            <consortium name="DOE Joint Genome Institute"/>
            <person name="Ahrendt S."/>
            <person name="Riley R."/>
            <person name="Andreopoulos W."/>
            <person name="Labutti K."/>
            <person name="Pangilinan J."/>
            <person name="Ruiz-Duenas F.J."/>
            <person name="Barrasa J.M."/>
            <person name="Sanchez-Garcia M."/>
            <person name="Camarero S."/>
            <person name="Miyauchi S."/>
            <person name="Serrano A."/>
            <person name="Linde D."/>
            <person name="Babiker R."/>
            <person name="Drula E."/>
            <person name="Ayuso-Fernandez I."/>
            <person name="Pacheco R."/>
            <person name="Padilla G."/>
            <person name="Ferreira P."/>
            <person name="Barriuso J."/>
            <person name="Kellner H."/>
            <person name="Castanera R."/>
            <person name="Alfaro M."/>
            <person name="Ramirez L."/>
            <person name="Pisabarro A.G."/>
            <person name="Kuo A."/>
            <person name="Tritt A."/>
            <person name="Lipzen A."/>
            <person name="He G."/>
            <person name="Yan M."/>
            <person name="Ng V."/>
            <person name="Cullen D."/>
            <person name="Martin F."/>
            <person name="Rosso M.-N."/>
            <person name="Henrissat B."/>
            <person name="Hibbett D."/>
            <person name="Martinez A.T."/>
            <person name="Grigoriev I.V."/>
        </authorList>
    </citation>
    <scope>NUCLEOTIDE SEQUENCE</scope>
    <source>
        <strain evidence="1">CBS 506.95</strain>
    </source>
</reference>
<name>A0A9P6JQB9_9AGAR</name>
<comment type="caution">
    <text evidence="1">The sequence shown here is derived from an EMBL/GenBank/DDBJ whole genome shotgun (WGS) entry which is preliminary data.</text>
</comment>
<keyword evidence="2" id="KW-1185">Reference proteome</keyword>
<organism evidence="1 2">
    <name type="scientific">Crepidotus variabilis</name>
    <dbReference type="NCBI Taxonomy" id="179855"/>
    <lineage>
        <taxon>Eukaryota</taxon>
        <taxon>Fungi</taxon>
        <taxon>Dikarya</taxon>
        <taxon>Basidiomycota</taxon>
        <taxon>Agaricomycotina</taxon>
        <taxon>Agaricomycetes</taxon>
        <taxon>Agaricomycetidae</taxon>
        <taxon>Agaricales</taxon>
        <taxon>Agaricineae</taxon>
        <taxon>Crepidotaceae</taxon>
        <taxon>Crepidotus</taxon>
    </lineage>
</organism>
<accession>A0A9P6JQB9</accession>
<dbReference type="OrthoDB" id="539213at2759"/>
<gene>
    <name evidence="1" type="ORF">CPB83DRAFT_930010</name>
</gene>